<dbReference type="PANTHER" id="PTHR21581">
    <property type="entry name" value="D-ALANYL-D-ALANINE CARBOXYPEPTIDASE"/>
    <property type="match status" value="1"/>
</dbReference>
<comment type="catalytic activity">
    <reaction evidence="12">
        <text>Preferential cleavage: (Ac)2-L-Lys-D-Ala-|-D-Ala. Also transpeptidation of peptidyl-alanyl moieties that are N-acyl substituents of D-alanine.</text>
        <dbReference type="EC" id="3.4.16.4"/>
    </reaction>
</comment>
<keyword evidence="11" id="KW-0961">Cell wall biogenesis/degradation</keyword>
<evidence type="ECO:0000256" key="11">
    <source>
        <dbReference type="ARBA" id="ARBA00023316"/>
    </source>
</evidence>
<keyword evidence="7 16" id="KW-0732">Signal</keyword>
<dbReference type="InterPro" id="IPR012907">
    <property type="entry name" value="Peptidase_S11_C"/>
</dbReference>
<dbReference type="InterPro" id="IPR012338">
    <property type="entry name" value="Beta-lactam/transpept-like"/>
</dbReference>
<evidence type="ECO:0000313" key="18">
    <source>
        <dbReference type="EMBL" id="GGD46988.1"/>
    </source>
</evidence>
<dbReference type="SUPFAM" id="SSF69189">
    <property type="entry name" value="Penicillin-binding protein associated domain"/>
    <property type="match status" value="1"/>
</dbReference>
<feature type="chain" id="PRO_5037043577" description="serine-type D-Ala-D-Ala carboxypeptidase" evidence="16">
    <location>
        <begin position="23"/>
        <end position="401"/>
    </location>
</feature>
<dbReference type="RefSeq" id="WP_229660371.1">
    <property type="nucleotide sequence ID" value="NZ_BMIO01000006.1"/>
</dbReference>
<dbReference type="Pfam" id="PF07943">
    <property type="entry name" value="PBP5_C"/>
    <property type="match status" value="1"/>
</dbReference>
<feature type="binding site" evidence="14">
    <location>
        <position position="245"/>
    </location>
    <ligand>
        <name>substrate</name>
    </ligand>
</feature>
<dbReference type="Pfam" id="PF00768">
    <property type="entry name" value="Peptidase_S11"/>
    <property type="match status" value="1"/>
</dbReference>
<organism evidence="18 19">
    <name type="scientific">Croceicoccus pelagius</name>
    <dbReference type="NCBI Taxonomy" id="1703341"/>
    <lineage>
        <taxon>Bacteria</taxon>
        <taxon>Pseudomonadati</taxon>
        <taxon>Pseudomonadota</taxon>
        <taxon>Alphaproteobacteria</taxon>
        <taxon>Sphingomonadales</taxon>
        <taxon>Erythrobacteraceae</taxon>
        <taxon>Croceicoccus</taxon>
    </lineage>
</organism>
<dbReference type="EC" id="3.4.16.4" evidence="4"/>
<evidence type="ECO:0000256" key="16">
    <source>
        <dbReference type="SAM" id="SignalP"/>
    </source>
</evidence>
<evidence type="ECO:0000259" key="17">
    <source>
        <dbReference type="SMART" id="SM00936"/>
    </source>
</evidence>
<evidence type="ECO:0000256" key="13">
    <source>
        <dbReference type="PIRSR" id="PIRSR618044-1"/>
    </source>
</evidence>
<dbReference type="PRINTS" id="PR00725">
    <property type="entry name" value="DADACBPTASE1"/>
</dbReference>
<dbReference type="GO" id="GO:0008360">
    <property type="term" value="P:regulation of cell shape"/>
    <property type="evidence" value="ECO:0007669"/>
    <property type="project" value="UniProtKB-KW"/>
</dbReference>
<name>A0A916YIW5_9SPHN</name>
<proteinExistence type="inferred from homology"/>
<feature type="signal peptide" evidence="16">
    <location>
        <begin position="1"/>
        <end position="22"/>
    </location>
</feature>
<keyword evidence="19" id="KW-1185">Reference proteome</keyword>
<evidence type="ECO:0000256" key="10">
    <source>
        <dbReference type="ARBA" id="ARBA00022984"/>
    </source>
</evidence>
<dbReference type="AlphaFoldDB" id="A0A916YIW5"/>
<comment type="pathway">
    <text evidence="2">Cell wall biogenesis; peptidoglycan biosynthesis.</text>
</comment>
<dbReference type="InterPro" id="IPR037167">
    <property type="entry name" value="Peptidase_S11_C_sf"/>
</dbReference>
<dbReference type="GO" id="GO:0071555">
    <property type="term" value="P:cell wall organization"/>
    <property type="evidence" value="ECO:0007669"/>
    <property type="project" value="UniProtKB-KW"/>
</dbReference>
<evidence type="ECO:0000256" key="9">
    <source>
        <dbReference type="ARBA" id="ARBA00022960"/>
    </source>
</evidence>
<gene>
    <name evidence="18" type="primary">dac</name>
    <name evidence="18" type="ORF">GCM10010989_21580</name>
</gene>
<dbReference type="SUPFAM" id="SSF56601">
    <property type="entry name" value="beta-lactamase/transpeptidase-like"/>
    <property type="match status" value="1"/>
</dbReference>
<dbReference type="GO" id="GO:0006508">
    <property type="term" value="P:proteolysis"/>
    <property type="evidence" value="ECO:0007669"/>
    <property type="project" value="UniProtKB-KW"/>
</dbReference>
<evidence type="ECO:0000256" key="14">
    <source>
        <dbReference type="PIRSR" id="PIRSR618044-2"/>
    </source>
</evidence>
<dbReference type="GO" id="GO:0009002">
    <property type="term" value="F:serine-type D-Ala-D-Ala carboxypeptidase activity"/>
    <property type="evidence" value="ECO:0007669"/>
    <property type="project" value="UniProtKB-EC"/>
</dbReference>
<evidence type="ECO:0000256" key="15">
    <source>
        <dbReference type="RuleBase" id="RU004016"/>
    </source>
</evidence>
<dbReference type="EMBL" id="BMIO01000006">
    <property type="protein sequence ID" value="GGD46988.1"/>
    <property type="molecule type" value="Genomic_DNA"/>
</dbReference>
<dbReference type="Gene3D" id="3.40.710.10">
    <property type="entry name" value="DD-peptidase/beta-lactamase superfamily"/>
    <property type="match status" value="1"/>
</dbReference>
<evidence type="ECO:0000256" key="12">
    <source>
        <dbReference type="ARBA" id="ARBA00034000"/>
    </source>
</evidence>
<evidence type="ECO:0000256" key="8">
    <source>
        <dbReference type="ARBA" id="ARBA00022801"/>
    </source>
</evidence>
<dbReference type="InterPro" id="IPR018044">
    <property type="entry name" value="Peptidase_S11"/>
</dbReference>
<evidence type="ECO:0000256" key="2">
    <source>
        <dbReference type="ARBA" id="ARBA00004752"/>
    </source>
</evidence>
<dbReference type="InterPro" id="IPR015956">
    <property type="entry name" value="Peniciliin-bd_prot_C_sf"/>
</dbReference>
<dbReference type="SMART" id="SM00936">
    <property type="entry name" value="PBP5_C"/>
    <property type="match status" value="1"/>
</dbReference>
<keyword evidence="10" id="KW-0573">Peptidoglycan synthesis</keyword>
<keyword evidence="6" id="KW-0645">Protease</keyword>
<evidence type="ECO:0000256" key="7">
    <source>
        <dbReference type="ARBA" id="ARBA00022729"/>
    </source>
</evidence>
<sequence length="401" mass="43432">MKFAHGASVRIASALLAGAVLASPAQTVAEVAAPPAAENDVPTLPASLDGAPIALMIDLGSGRVLFSREEDRRFMPASLTKLMTIYTAFEMLDEGLLQPQQRMPVRDETFREWSGKGSSMFVAQGTTVGVDDLLRAIPTVSANDGCVVLAEGAAGSVAKFTDIMNAKAKELGMNDSHFNTPNGWPDEGRTYTSARDLATLAKALITRHPQKYQRYFGIPQFTWNEITQKNRNPILGVVDGADGLKTGFTNEAGYGFVGSAERNGRRIVMVIGGTQSGRERKAIARDFIAWGFDSWRAHQLYGMNQPVAEVALQGGAERQVELKAERPVFVTVPNGEDPQARISVRYLGPAQAPIVEGDRVARLVIETADGQKSSVPLIASESVEEANWWQRLRNGLFSLVT</sequence>
<evidence type="ECO:0000313" key="19">
    <source>
        <dbReference type="Proteomes" id="UP000598997"/>
    </source>
</evidence>
<dbReference type="InterPro" id="IPR001967">
    <property type="entry name" value="Peptidase_S11_N"/>
</dbReference>
<dbReference type="Proteomes" id="UP000598997">
    <property type="component" value="Unassembled WGS sequence"/>
</dbReference>
<comment type="similarity">
    <text evidence="3 15">Belongs to the peptidase S11 family.</text>
</comment>
<dbReference type="GO" id="GO:0009252">
    <property type="term" value="P:peptidoglycan biosynthetic process"/>
    <property type="evidence" value="ECO:0007669"/>
    <property type="project" value="UniProtKB-KW"/>
</dbReference>
<evidence type="ECO:0000256" key="1">
    <source>
        <dbReference type="ARBA" id="ARBA00003217"/>
    </source>
</evidence>
<dbReference type="Gene3D" id="2.60.410.10">
    <property type="entry name" value="D-Ala-D-Ala carboxypeptidase, C-terminal domain"/>
    <property type="match status" value="1"/>
</dbReference>
<feature type="active site" description="Acyl-ester intermediate" evidence="13">
    <location>
        <position position="78"/>
    </location>
</feature>
<keyword evidence="5 18" id="KW-0121">Carboxypeptidase</keyword>
<keyword evidence="8" id="KW-0378">Hydrolase</keyword>
<evidence type="ECO:0000256" key="4">
    <source>
        <dbReference type="ARBA" id="ARBA00012448"/>
    </source>
</evidence>
<protein>
    <recommendedName>
        <fullName evidence="4">serine-type D-Ala-D-Ala carboxypeptidase</fullName>
        <ecNumber evidence="4">3.4.16.4</ecNumber>
    </recommendedName>
</protein>
<feature type="active site" evidence="13">
    <location>
        <position position="141"/>
    </location>
</feature>
<keyword evidence="9" id="KW-0133">Cell shape</keyword>
<comment type="function">
    <text evidence="1">Removes C-terminal D-alanyl residues from sugar-peptide cell wall precursors.</text>
</comment>
<dbReference type="PANTHER" id="PTHR21581:SF6">
    <property type="entry name" value="TRAFFICKING PROTEIN PARTICLE COMPLEX SUBUNIT 12"/>
    <property type="match status" value="1"/>
</dbReference>
<evidence type="ECO:0000256" key="6">
    <source>
        <dbReference type="ARBA" id="ARBA00022670"/>
    </source>
</evidence>
<feature type="domain" description="Peptidase S11 D-Ala-D-Ala carboxypeptidase A C-terminal" evidence="17">
    <location>
        <begin position="295"/>
        <end position="385"/>
    </location>
</feature>
<accession>A0A916YIW5</accession>
<feature type="active site" description="Proton acceptor" evidence="13">
    <location>
        <position position="81"/>
    </location>
</feature>
<reference evidence="18 19" key="1">
    <citation type="journal article" date="2014" name="Int. J. Syst. Evol. Microbiol.">
        <title>Complete genome sequence of Corynebacterium casei LMG S-19264T (=DSM 44701T), isolated from a smear-ripened cheese.</title>
        <authorList>
            <consortium name="US DOE Joint Genome Institute (JGI-PGF)"/>
            <person name="Walter F."/>
            <person name="Albersmeier A."/>
            <person name="Kalinowski J."/>
            <person name="Ruckert C."/>
        </authorList>
    </citation>
    <scope>NUCLEOTIDE SEQUENCE [LARGE SCALE GENOMIC DNA]</scope>
    <source>
        <strain evidence="18 19">CGMCC 1.15358</strain>
    </source>
</reference>
<comment type="caution">
    <text evidence="18">The sequence shown here is derived from an EMBL/GenBank/DDBJ whole genome shotgun (WGS) entry which is preliminary data.</text>
</comment>
<evidence type="ECO:0000256" key="5">
    <source>
        <dbReference type="ARBA" id="ARBA00022645"/>
    </source>
</evidence>
<evidence type="ECO:0000256" key="3">
    <source>
        <dbReference type="ARBA" id="ARBA00007164"/>
    </source>
</evidence>